<reference evidence="1" key="1">
    <citation type="journal article" date="2020" name="Stud. Mycol.">
        <title>101 Dothideomycetes genomes: a test case for predicting lifestyles and emergence of pathogens.</title>
        <authorList>
            <person name="Haridas S."/>
            <person name="Albert R."/>
            <person name="Binder M."/>
            <person name="Bloem J."/>
            <person name="Labutti K."/>
            <person name="Salamov A."/>
            <person name="Andreopoulos B."/>
            <person name="Baker S."/>
            <person name="Barry K."/>
            <person name="Bills G."/>
            <person name="Bluhm B."/>
            <person name="Cannon C."/>
            <person name="Castanera R."/>
            <person name="Culley D."/>
            <person name="Daum C."/>
            <person name="Ezra D."/>
            <person name="Gonzalez J."/>
            <person name="Henrissat B."/>
            <person name="Kuo A."/>
            <person name="Liang C."/>
            <person name="Lipzen A."/>
            <person name="Lutzoni F."/>
            <person name="Magnuson J."/>
            <person name="Mondo S."/>
            <person name="Nolan M."/>
            <person name="Ohm R."/>
            <person name="Pangilinan J."/>
            <person name="Park H.-J."/>
            <person name="Ramirez L."/>
            <person name="Alfaro M."/>
            <person name="Sun H."/>
            <person name="Tritt A."/>
            <person name="Yoshinaga Y."/>
            <person name="Zwiers L.-H."/>
            <person name="Turgeon B."/>
            <person name="Goodwin S."/>
            <person name="Spatafora J."/>
            <person name="Crous P."/>
            <person name="Grigoriev I."/>
        </authorList>
    </citation>
    <scope>NUCLEOTIDE SEQUENCE</scope>
    <source>
        <strain evidence="1">ATCC 200398</strain>
    </source>
</reference>
<comment type="caution">
    <text evidence="1">The sequence shown here is derived from an EMBL/GenBank/DDBJ whole genome shotgun (WGS) entry which is preliminary data.</text>
</comment>
<accession>A0ACB6QTH0</accession>
<sequence>MARPTKRLHISEGGTVDIPGKTLPVFVGEAQEVFYVHENLLRNGSSEYFKKLLQYGGETWHSKPIDLSHEDVPTFRLFNKWLYDGSLLPKDDAASISDRDFRLLVNACAFGERLRDIPFTKAITDAIIDCHNKIKAVPGPVLITSFYEATDDSCPVRQLFADMWAFLAKDEWIEQKLSQCPRGFVEDLVRAYHKHRYCFSTDNPLPWSESREQYYRLLDATPTENPCEKFDQE</sequence>
<evidence type="ECO:0000313" key="1">
    <source>
        <dbReference type="EMBL" id="KAF2470313.1"/>
    </source>
</evidence>
<dbReference type="Proteomes" id="UP000799755">
    <property type="component" value="Unassembled WGS sequence"/>
</dbReference>
<dbReference type="EMBL" id="MU003508">
    <property type="protein sequence ID" value="KAF2470313.1"/>
    <property type="molecule type" value="Genomic_DNA"/>
</dbReference>
<protein>
    <submittedName>
        <fullName evidence="1">Uncharacterized protein</fullName>
    </submittedName>
</protein>
<organism evidence="1 2">
    <name type="scientific">Lindgomyces ingoldianus</name>
    <dbReference type="NCBI Taxonomy" id="673940"/>
    <lineage>
        <taxon>Eukaryota</taxon>
        <taxon>Fungi</taxon>
        <taxon>Dikarya</taxon>
        <taxon>Ascomycota</taxon>
        <taxon>Pezizomycotina</taxon>
        <taxon>Dothideomycetes</taxon>
        <taxon>Pleosporomycetidae</taxon>
        <taxon>Pleosporales</taxon>
        <taxon>Lindgomycetaceae</taxon>
        <taxon>Lindgomyces</taxon>
    </lineage>
</organism>
<proteinExistence type="predicted"/>
<evidence type="ECO:0000313" key="2">
    <source>
        <dbReference type="Proteomes" id="UP000799755"/>
    </source>
</evidence>
<name>A0ACB6QTH0_9PLEO</name>
<keyword evidence="2" id="KW-1185">Reference proteome</keyword>
<gene>
    <name evidence="1" type="ORF">BDR25DRAFT_33813</name>
</gene>